<dbReference type="Gene3D" id="1.10.1370.10">
    <property type="entry name" value="Neurolysin, domain 3"/>
    <property type="match status" value="1"/>
</dbReference>
<evidence type="ECO:0000256" key="2">
    <source>
        <dbReference type="ARBA" id="ARBA00006040"/>
    </source>
</evidence>
<evidence type="ECO:0000256" key="5">
    <source>
        <dbReference type="ARBA" id="ARBA00022670"/>
    </source>
</evidence>
<dbReference type="PROSITE" id="PS51257">
    <property type="entry name" value="PROKAR_LIPOPROTEIN"/>
    <property type="match status" value="1"/>
</dbReference>
<evidence type="ECO:0000256" key="10">
    <source>
        <dbReference type="ARBA" id="ARBA00052506"/>
    </source>
</evidence>
<dbReference type="EMBL" id="UNSC01000002">
    <property type="protein sequence ID" value="SZD71532.1"/>
    <property type="molecule type" value="Genomic_DNA"/>
</dbReference>
<keyword evidence="9 15" id="KW-0482">Metalloprotease</keyword>
<proteinExistence type="inferred from homology"/>
<dbReference type="OrthoDB" id="9773538at2"/>
<feature type="domain" description="Peptidase M3A/M3B catalytic" evidence="17">
    <location>
        <begin position="253"/>
        <end position="702"/>
    </location>
</feature>
<evidence type="ECO:0000256" key="1">
    <source>
        <dbReference type="ARBA" id="ARBA00004496"/>
    </source>
</evidence>
<evidence type="ECO:0000256" key="9">
    <source>
        <dbReference type="ARBA" id="ARBA00023049"/>
    </source>
</evidence>
<keyword evidence="3" id="KW-0963">Cytoplasm</keyword>
<dbReference type="CDD" id="cd06456">
    <property type="entry name" value="M3A_DCP"/>
    <property type="match status" value="1"/>
</dbReference>
<evidence type="ECO:0000313" key="18">
    <source>
        <dbReference type="EMBL" id="SZD71532.1"/>
    </source>
</evidence>
<dbReference type="RefSeq" id="WP_119059041.1">
    <property type="nucleotide sequence ID" value="NZ_UNSC01000002.1"/>
</dbReference>
<dbReference type="InterPro" id="IPR001567">
    <property type="entry name" value="Pept_M3A_M3B_dom"/>
</dbReference>
<comment type="cofactor">
    <cofactor evidence="15">
        <name>Zn(2+)</name>
        <dbReference type="ChEBI" id="CHEBI:29105"/>
    </cofactor>
    <text evidence="15">Binds 1 zinc ion.</text>
</comment>
<dbReference type="Gene3D" id="3.40.390.10">
    <property type="entry name" value="Collagenase (Catalytic Domain)"/>
    <property type="match status" value="1"/>
</dbReference>
<reference evidence="18 19" key="1">
    <citation type="submission" date="2018-09" db="EMBL/GenBank/DDBJ databases">
        <authorList>
            <consortium name="Pathogen Informatics"/>
        </authorList>
    </citation>
    <scope>NUCLEOTIDE SEQUENCE [LARGE SCALE GENOMIC DNA]</scope>
    <source>
        <strain evidence="18 19">OH-22767</strain>
    </source>
</reference>
<organism evidence="18 19">
    <name type="scientific">Candidatus Ornithobacterium hominis</name>
    <dbReference type="NCBI Taxonomy" id="2497989"/>
    <lineage>
        <taxon>Bacteria</taxon>
        <taxon>Pseudomonadati</taxon>
        <taxon>Bacteroidota</taxon>
        <taxon>Flavobacteriia</taxon>
        <taxon>Flavobacteriales</taxon>
        <taxon>Weeksellaceae</taxon>
        <taxon>Ornithobacterium</taxon>
    </lineage>
</organism>
<dbReference type="AlphaFoldDB" id="A0A383TV54"/>
<name>A0A383TV54_9FLAO</name>
<dbReference type="FunFam" id="1.10.1370.40:FF:000001">
    <property type="entry name" value="Dipeptidyl carboxypeptidase II"/>
    <property type="match status" value="1"/>
</dbReference>
<evidence type="ECO:0000256" key="11">
    <source>
        <dbReference type="ARBA" id="ARBA00054529"/>
    </source>
</evidence>
<feature type="coiled-coil region" evidence="16">
    <location>
        <begin position="139"/>
        <end position="199"/>
    </location>
</feature>
<keyword evidence="6 15" id="KW-0479">Metal-binding</keyword>
<gene>
    <name evidence="18" type="primary">dcp</name>
    <name evidence="18" type="ORF">SAMEA104719789_00580</name>
</gene>
<keyword evidence="4 18" id="KW-0121">Carboxypeptidase</keyword>
<dbReference type="PANTHER" id="PTHR43660:SF1">
    <property type="entry name" value="DIPEPTIDYL CARBOXYPEPTIDASE"/>
    <property type="match status" value="1"/>
</dbReference>
<evidence type="ECO:0000256" key="4">
    <source>
        <dbReference type="ARBA" id="ARBA00022645"/>
    </source>
</evidence>
<dbReference type="EC" id="3.4.15.5" evidence="12"/>
<evidence type="ECO:0000256" key="3">
    <source>
        <dbReference type="ARBA" id="ARBA00022490"/>
    </source>
</evidence>
<evidence type="ECO:0000256" key="7">
    <source>
        <dbReference type="ARBA" id="ARBA00022801"/>
    </source>
</evidence>
<protein>
    <recommendedName>
        <fullName evidence="13">Dipeptidyl carboxypeptidase</fullName>
        <ecNumber evidence="12">3.4.15.5</ecNumber>
    </recommendedName>
    <alternativeName>
        <fullName evidence="14">Peptidyl-dipeptidase Dcp</fullName>
    </alternativeName>
</protein>
<dbReference type="InterPro" id="IPR034005">
    <property type="entry name" value="M3A_DCP"/>
</dbReference>
<dbReference type="GO" id="GO:0004180">
    <property type="term" value="F:carboxypeptidase activity"/>
    <property type="evidence" value="ECO:0007669"/>
    <property type="project" value="UniProtKB-KW"/>
</dbReference>
<evidence type="ECO:0000259" key="17">
    <source>
        <dbReference type="Pfam" id="PF01432"/>
    </source>
</evidence>
<dbReference type="GO" id="GO:0046872">
    <property type="term" value="F:metal ion binding"/>
    <property type="evidence" value="ECO:0007669"/>
    <property type="project" value="UniProtKB-UniRule"/>
</dbReference>
<evidence type="ECO:0000256" key="8">
    <source>
        <dbReference type="ARBA" id="ARBA00022833"/>
    </source>
</evidence>
<evidence type="ECO:0000256" key="6">
    <source>
        <dbReference type="ARBA" id="ARBA00022723"/>
    </source>
</evidence>
<dbReference type="GO" id="GO:0004222">
    <property type="term" value="F:metalloendopeptidase activity"/>
    <property type="evidence" value="ECO:0007669"/>
    <property type="project" value="InterPro"/>
</dbReference>
<keyword evidence="16" id="KW-0175">Coiled coil</keyword>
<dbReference type="Proteomes" id="UP000262142">
    <property type="component" value="Unassembled WGS sequence"/>
</dbReference>
<evidence type="ECO:0000256" key="12">
    <source>
        <dbReference type="ARBA" id="ARBA00066668"/>
    </source>
</evidence>
<dbReference type="Pfam" id="PF01432">
    <property type="entry name" value="Peptidase_M3"/>
    <property type="match status" value="1"/>
</dbReference>
<dbReference type="PANTHER" id="PTHR43660">
    <property type="entry name" value="DIPEPTIDYL CARBOXYPEPTIDASE"/>
    <property type="match status" value="1"/>
</dbReference>
<dbReference type="InterPro" id="IPR024077">
    <property type="entry name" value="Neurolysin/TOP_dom2"/>
</dbReference>
<evidence type="ECO:0000256" key="13">
    <source>
        <dbReference type="ARBA" id="ARBA00070755"/>
    </source>
</evidence>
<dbReference type="SUPFAM" id="SSF55486">
    <property type="entry name" value="Metalloproteases ('zincins'), catalytic domain"/>
    <property type="match status" value="1"/>
</dbReference>
<keyword evidence="8 15" id="KW-0862">Zinc</keyword>
<comment type="function">
    <text evidence="11">Removes dipeptides from the C-termini of N-blocked tripeptides, tetrapeptides and larger peptides.</text>
</comment>
<sequence length="704" mass="80497">MINKIKKGGVLLAAGLAFYACSTNKIIENKDMSSNPLLMKSTLPYHAPNFTQIKNEHYRPALLHAMGLQKERVKEIARNKAKPSFENTVLALEKSGIELSRVSSVFYGLTSANTNDTLRKIQEEMSPLMAAHTDFIYLNEDLFQRIKEVYKNKDELSGEDKILTEEYYKSFVQSGAEISSDKKEKLKRINTEIASLQTEFNQTLLDAINHKKLEIYEVKELEGLSEGLLKSLKKEDGSGYEIKLINTTQQPLLSSLKNRETRKKLFELSYNRTNGGEYDTNGIIVKIAELRAEKANLLGFDTYADWSLVNTMVENKETVQNFFAQLIPSVRNKTAKEAEILKESLHEDGFAGDLEPWDWAYYAEKVRQKKYDLDENLLREYFEVNSVLEKGVFYAANKLYGITFEERKDIPVYHPDVRVFEIFEEDGTPLALFYVDLFARPSKRGGAWMSNFVAQSHLFKNKPVVYNVCNYAKPADGEPALISYDEVTTLFHEFGHALHGLFANQKYAKLSGTNVARDFVELPSQANEHWALNDEVLKNYAKHYKTGAIIPAEMIKSVKNAATFNQGFSLTEVMGAANLDLQWHNKSLSALSEIRNPLDFQKKQLEKENLYDPYIPTRYLSNFFAHIFGGGYASGYYSYLWTEMLAEDTNAWFDANGDLNRQAGQRYRDMILSQGNTKNYKEMYKAFTGRDAEVEHMIEARGLN</sequence>
<evidence type="ECO:0000256" key="15">
    <source>
        <dbReference type="RuleBase" id="RU003435"/>
    </source>
</evidence>
<keyword evidence="5 15" id="KW-0645">Protease</keyword>
<dbReference type="GO" id="GO:0006508">
    <property type="term" value="P:proteolysis"/>
    <property type="evidence" value="ECO:0007669"/>
    <property type="project" value="UniProtKB-KW"/>
</dbReference>
<dbReference type="FunFam" id="3.40.390.10:FF:000009">
    <property type="entry name" value="Oligopeptidase A"/>
    <property type="match status" value="1"/>
</dbReference>
<evidence type="ECO:0000256" key="14">
    <source>
        <dbReference type="ARBA" id="ARBA00075608"/>
    </source>
</evidence>
<evidence type="ECO:0000313" key="19">
    <source>
        <dbReference type="Proteomes" id="UP000262142"/>
    </source>
</evidence>
<accession>A0A383TV54</accession>
<keyword evidence="19" id="KW-1185">Reference proteome</keyword>
<dbReference type="GO" id="GO:0005829">
    <property type="term" value="C:cytosol"/>
    <property type="evidence" value="ECO:0007669"/>
    <property type="project" value="TreeGrafter"/>
</dbReference>
<keyword evidence="7 15" id="KW-0378">Hydrolase</keyword>
<dbReference type="InterPro" id="IPR045090">
    <property type="entry name" value="Pept_M3A_M3B"/>
</dbReference>
<dbReference type="InterPro" id="IPR024079">
    <property type="entry name" value="MetalloPept_cat_dom_sf"/>
</dbReference>
<evidence type="ECO:0000256" key="16">
    <source>
        <dbReference type="SAM" id="Coils"/>
    </source>
</evidence>
<dbReference type="GO" id="GO:0008241">
    <property type="term" value="F:peptidyl-dipeptidase activity"/>
    <property type="evidence" value="ECO:0007669"/>
    <property type="project" value="UniProtKB-EC"/>
</dbReference>
<comment type="subcellular location">
    <subcellularLocation>
        <location evidence="1">Cytoplasm</location>
    </subcellularLocation>
</comment>
<dbReference type="Gene3D" id="1.10.1370.40">
    <property type="match status" value="1"/>
</dbReference>
<comment type="catalytic activity">
    <reaction evidence="10">
        <text>Hydrolysis of unblocked, C-terminal dipeptides from oligopeptides, with broad specificity. Does not hydrolyze bonds in which P1' is Pro, or both P1 and P1' are Gly.</text>
        <dbReference type="EC" id="3.4.15.5"/>
    </reaction>
</comment>
<comment type="similarity">
    <text evidence="2 15">Belongs to the peptidase M3 family.</text>
</comment>